<dbReference type="PANTHER" id="PTHR10174">
    <property type="entry name" value="ALPHA-TOCOPHEROL TRANSFER PROTEIN-RELATED"/>
    <property type="match status" value="1"/>
</dbReference>
<organism evidence="2 3">
    <name type="scientific">Allacma fusca</name>
    <dbReference type="NCBI Taxonomy" id="39272"/>
    <lineage>
        <taxon>Eukaryota</taxon>
        <taxon>Metazoa</taxon>
        <taxon>Ecdysozoa</taxon>
        <taxon>Arthropoda</taxon>
        <taxon>Hexapoda</taxon>
        <taxon>Collembola</taxon>
        <taxon>Symphypleona</taxon>
        <taxon>Sminthuridae</taxon>
        <taxon>Allacma</taxon>
    </lineage>
</organism>
<dbReference type="PROSITE" id="PS50191">
    <property type="entry name" value="CRAL_TRIO"/>
    <property type="match status" value="1"/>
</dbReference>
<protein>
    <recommendedName>
        <fullName evidence="1">CRAL-TRIO domain-containing protein</fullName>
    </recommendedName>
</protein>
<dbReference type="OrthoDB" id="1434354at2759"/>
<dbReference type="SMART" id="SM01100">
    <property type="entry name" value="CRAL_TRIO_N"/>
    <property type="match status" value="1"/>
</dbReference>
<accession>A0A8J2PNK4</accession>
<keyword evidence="3" id="KW-1185">Reference proteome</keyword>
<name>A0A8J2PNK4_9HEXA</name>
<dbReference type="AlphaFoldDB" id="A0A8J2PNK4"/>
<dbReference type="Pfam" id="PF00650">
    <property type="entry name" value="CRAL_TRIO"/>
    <property type="match status" value="1"/>
</dbReference>
<evidence type="ECO:0000259" key="1">
    <source>
        <dbReference type="PROSITE" id="PS50191"/>
    </source>
</evidence>
<dbReference type="CDD" id="cd00170">
    <property type="entry name" value="SEC14"/>
    <property type="match status" value="1"/>
</dbReference>
<reference evidence="2" key="1">
    <citation type="submission" date="2021-06" db="EMBL/GenBank/DDBJ databases">
        <authorList>
            <person name="Hodson N. C."/>
            <person name="Mongue J. A."/>
            <person name="Jaron S. K."/>
        </authorList>
    </citation>
    <scope>NUCLEOTIDE SEQUENCE</scope>
</reference>
<dbReference type="InterPro" id="IPR001251">
    <property type="entry name" value="CRAL-TRIO_dom"/>
</dbReference>
<gene>
    <name evidence="2" type="ORF">AFUS01_LOCUS29992</name>
</gene>
<dbReference type="PANTHER" id="PTHR10174:SF208">
    <property type="entry name" value="CRAL-TRIO DOMAIN-CONTAINING PROTEIN DDB_G0278031"/>
    <property type="match status" value="1"/>
</dbReference>
<evidence type="ECO:0000313" key="2">
    <source>
        <dbReference type="EMBL" id="CAG7819554.1"/>
    </source>
</evidence>
<dbReference type="EMBL" id="CAJVCH010452713">
    <property type="protein sequence ID" value="CAG7819554.1"/>
    <property type="molecule type" value="Genomic_DNA"/>
</dbReference>
<dbReference type="InterPro" id="IPR011074">
    <property type="entry name" value="CRAL/TRIO_N_dom"/>
</dbReference>
<feature type="domain" description="CRAL-TRIO" evidence="1">
    <location>
        <begin position="170"/>
        <end position="306"/>
    </location>
</feature>
<proteinExistence type="predicted"/>
<comment type="caution">
    <text evidence="2">The sequence shown here is derived from an EMBL/GenBank/DDBJ whole genome shotgun (WGS) entry which is preliminary data.</text>
</comment>
<evidence type="ECO:0000313" key="3">
    <source>
        <dbReference type="Proteomes" id="UP000708208"/>
    </source>
</evidence>
<sequence length="306" mass="35094">MIFVLTGVCKIDPNVGVNLIPLIYVIKHCRNCDPLFLKSGAASSVIVSQLVREPDTKMGKGSPTPEQLSQQDFQSLYTADKYVCTLDPAVLKVAKKELREDEKTRDQALEQMRQWIMKTAYIKDCRLDANFLLRFLRNKKFSVPMAQETLLKYIAMRQQHSTWFHNTGLNDPLVLDLVHRGVAFALPKRDQYGRRVLFTVGGNIDPELHTSESVMKAIMIVFESLLEDEENQIRGFSHLLDESGITVSHLVLWNPSEISRLIGTCEKAMPMRHKRLDFVSLPNWLTYILDFAKSLMSEKLRGRIRI</sequence>
<dbReference type="Proteomes" id="UP000708208">
    <property type="component" value="Unassembled WGS sequence"/>
</dbReference>
<dbReference type="GO" id="GO:0016020">
    <property type="term" value="C:membrane"/>
    <property type="evidence" value="ECO:0007669"/>
    <property type="project" value="TreeGrafter"/>
</dbReference>
<dbReference type="GO" id="GO:1902936">
    <property type="term" value="F:phosphatidylinositol bisphosphate binding"/>
    <property type="evidence" value="ECO:0007669"/>
    <property type="project" value="TreeGrafter"/>
</dbReference>